<protein>
    <submittedName>
        <fullName evidence="2">UPF0481 protein-like</fullName>
    </submittedName>
</protein>
<name>A0AAX6IHJ6_IRIPA</name>
<evidence type="ECO:0000313" key="3">
    <source>
        <dbReference type="Proteomes" id="UP001140949"/>
    </source>
</evidence>
<keyword evidence="3" id="KW-1185">Reference proteome</keyword>
<organism evidence="2 3">
    <name type="scientific">Iris pallida</name>
    <name type="common">Sweet iris</name>
    <dbReference type="NCBI Taxonomy" id="29817"/>
    <lineage>
        <taxon>Eukaryota</taxon>
        <taxon>Viridiplantae</taxon>
        <taxon>Streptophyta</taxon>
        <taxon>Embryophyta</taxon>
        <taxon>Tracheophyta</taxon>
        <taxon>Spermatophyta</taxon>
        <taxon>Magnoliopsida</taxon>
        <taxon>Liliopsida</taxon>
        <taxon>Asparagales</taxon>
        <taxon>Iridaceae</taxon>
        <taxon>Iridoideae</taxon>
        <taxon>Irideae</taxon>
        <taxon>Iris</taxon>
    </lineage>
</organism>
<dbReference type="Pfam" id="PF03140">
    <property type="entry name" value="DUF247"/>
    <property type="match status" value="1"/>
</dbReference>
<dbReference type="InterPro" id="IPR004158">
    <property type="entry name" value="DUF247_pln"/>
</dbReference>
<evidence type="ECO:0000313" key="2">
    <source>
        <dbReference type="EMBL" id="KAJ6852274.1"/>
    </source>
</evidence>
<keyword evidence="1" id="KW-0812">Transmembrane</keyword>
<accession>A0AAX6IHJ6</accession>
<dbReference type="Proteomes" id="UP001140949">
    <property type="component" value="Unassembled WGS sequence"/>
</dbReference>
<reference evidence="2" key="2">
    <citation type="submission" date="2023-04" db="EMBL/GenBank/DDBJ databases">
        <authorList>
            <person name="Bruccoleri R.E."/>
            <person name="Oakeley E.J."/>
            <person name="Faust A.-M."/>
            <person name="Dessus-Babus S."/>
            <person name="Altorfer M."/>
            <person name="Burckhardt D."/>
            <person name="Oertli M."/>
            <person name="Naumann U."/>
            <person name="Petersen F."/>
            <person name="Wong J."/>
        </authorList>
    </citation>
    <scope>NUCLEOTIDE SEQUENCE</scope>
    <source>
        <strain evidence="2">GSM-AAB239-AS_SAM_17_03QT</strain>
        <tissue evidence="2">Leaf</tissue>
    </source>
</reference>
<gene>
    <name evidence="2" type="ORF">M6B38_254875</name>
</gene>
<reference evidence="2" key="1">
    <citation type="journal article" date="2023" name="GigaByte">
        <title>Genome assembly of the bearded iris, Iris pallida Lam.</title>
        <authorList>
            <person name="Bruccoleri R.E."/>
            <person name="Oakeley E.J."/>
            <person name="Faust A.M.E."/>
            <person name="Altorfer M."/>
            <person name="Dessus-Babus S."/>
            <person name="Burckhardt D."/>
            <person name="Oertli M."/>
            <person name="Naumann U."/>
            <person name="Petersen F."/>
            <person name="Wong J."/>
        </authorList>
    </citation>
    <scope>NUCLEOTIDE SEQUENCE</scope>
    <source>
        <strain evidence="2">GSM-AAB239-AS_SAM_17_03QT</strain>
    </source>
</reference>
<dbReference type="PANTHER" id="PTHR31170:SF25">
    <property type="entry name" value="BNAA09G04570D PROTEIN"/>
    <property type="match status" value="1"/>
</dbReference>
<evidence type="ECO:0000256" key="1">
    <source>
        <dbReference type="SAM" id="Phobius"/>
    </source>
</evidence>
<keyword evidence="1" id="KW-0472">Membrane</keyword>
<comment type="caution">
    <text evidence="2">The sequence shown here is derived from an EMBL/GenBank/DDBJ whole genome shotgun (WGS) entry which is preliminary data.</text>
</comment>
<dbReference type="AlphaFoldDB" id="A0AAX6IHJ6"/>
<feature type="transmembrane region" description="Helical" evidence="1">
    <location>
        <begin position="423"/>
        <end position="454"/>
    </location>
</feature>
<dbReference type="EMBL" id="JANAVB010001800">
    <property type="protein sequence ID" value="KAJ6852274.1"/>
    <property type="molecule type" value="Genomic_DNA"/>
</dbReference>
<sequence length="458" mass="51818">MGSEGYFVMMDPEEEWMVSLRKKVEHAAFRKHRRDNPPTIFRVPAAMRRGGAAGAAYTPKVISIGPYHRDDPALKPMDELKLLYLHKLLLRNPGVALEDYVELVRGLEAQARASYHDDVGMCSDRFVETMLLDGCFVVELFLMQLDGGEGGDAQYDDPNLSTVWTFPLVQYDLLMLENQIPYVVLLHIYHLATTPPSYRGDYYYLSQLAHAFFNNHLPRDRLVIPPEDVVPQYHHLLHFFHSCIMPEGYRHKLLDVSSTTNRPAPLYRRGSVPSATRLKEAGIVFKAKEGADSFLDVGFRDGVMEIPTLKVYDHTECLFRNLIAFEQCFPGAGGYFGAYAMMMDCLISAPEDAALLHRYGCIASGLGDPGCAARLFNDLRKDAAADRRSCYLSAAFEGMRRHCDSRWNRWRAKLMRDYFGNPWSVLSLAAALVLIFLTVVQALFSVLSITNLLLKDIV</sequence>
<proteinExistence type="predicted"/>
<dbReference type="PANTHER" id="PTHR31170">
    <property type="entry name" value="BNAC04G53230D PROTEIN"/>
    <property type="match status" value="1"/>
</dbReference>
<keyword evidence="1" id="KW-1133">Transmembrane helix</keyword>